<evidence type="ECO:0000313" key="1">
    <source>
        <dbReference type="EMBL" id="KDP36495.1"/>
    </source>
</evidence>
<accession>A0A067KW46</accession>
<dbReference type="AlphaFoldDB" id="A0A067KW46"/>
<sequence length="65" mass="6873">MVYLFYCSWEPISNGGGARVVGGGMGGGEAAEDRVIGRCLAATEEAGLLCLYRGGMVEEKGEEIW</sequence>
<dbReference type="EMBL" id="KK914432">
    <property type="protein sequence ID" value="KDP36495.1"/>
    <property type="molecule type" value="Genomic_DNA"/>
</dbReference>
<dbReference type="Proteomes" id="UP000027138">
    <property type="component" value="Unassembled WGS sequence"/>
</dbReference>
<name>A0A067KW46_JATCU</name>
<reference evidence="1 2" key="1">
    <citation type="journal article" date="2014" name="PLoS ONE">
        <title>Global Analysis of Gene Expression Profiles in Physic Nut (Jatropha curcas L.) Seedlings Exposed to Salt Stress.</title>
        <authorList>
            <person name="Zhang L."/>
            <person name="Zhang C."/>
            <person name="Wu P."/>
            <person name="Chen Y."/>
            <person name="Li M."/>
            <person name="Jiang H."/>
            <person name="Wu G."/>
        </authorList>
    </citation>
    <scope>NUCLEOTIDE SEQUENCE [LARGE SCALE GENOMIC DNA]</scope>
    <source>
        <strain evidence="2">cv. GZQX0401</strain>
        <tissue evidence="1">Young leaves</tissue>
    </source>
</reference>
<gene>
    <name evidence="1" type="ORF">JCGZ_09340</name>
</gene>
<evidence type="ECO:0000313" key="2">
    <source>
        <dbReference type="Proteomes" id="UP000027138"/>
    </source>
</evidence>
<proteinExistence type="predicted"/>
<keyword evidence="2" id="KW-1185">Reference proteome</keyword>
<protein>
    <submittedName>
        <fullName evidence="1">Uncharacterized protein</fullName>
    </submittedName>
</protein>
<organism evidence="1 2">
    <name type="scientific">Jatropha curcas</name>
    <name type="common">Barbados nut</name>
    <dbReference type="NCBI Taxonomy" id="180498"/>
    <lineage>
        <taxon>Eukaryota</taxon>
        <taxon>Viridiplantae</taxon>
        <taxon>Streptophyta</taxon>
        <taxon>Embryophyta</taxon>
        <taxon>Tracheophyta</taxon>
        <taxon>Spermatophyta</taxon>
        <taxon>Magnoliopsida</taxon>
        <taxon>eudicotyledons</taxon>
        <taxon>Gunneridae</taxon>
        <taxon>Pentapetalae</taxon>
        <taxon>rosids</taxon>
        <taxon>fabids</taxon>
        <taxon>Malpighiales</taxon>
        <taxon>Euphorbiaceae</taxon>
        <taxon>Crotonoideae</taxon>
        <taxon>Jatropheae</taxon>
        <taxon>Jatropha</taxon>
    </lineage>
</organism>